<feature type="compositionally biased region" description="Low complexity" evidence="3">
    <location>
        <begin position="1497"/>
        <end position="1509"/>
    </location>
</feature>
<dbReference type="GO" id="GO:0097352">
    <property type="term" value="P:autophagosome maturation"/>
    <property type="evidence" value="ECO:0007669"/>
    <property type="project" value="TreeGrafter"/>
</dbReference>
<reference evidence="6 7" key="1">
    <citation type="journal article" date="2024" name="BMC Genomics">
        <title>Genome assembly of redclaw crayfish (Cherax quadricarinatus) provides insights into its immune adaptation and hypoxia tolerance.</title>
        <authorList>
            <person name="Liu Z."/>
            <person name="Zheng J."/>
            <person name="Li H."/>
            <person name="Fang K."/>
            <person name="Wang S."/>
            <person name="He J."/>
            <person name="Zhou D."/>
            <person name="Weng S."/>
            <person name="Chi M."/>
            <person name="Gu Z."/>
            <person name="He J."/>
            <person name="Li F."/>
            <person name="Wang M."/>
        </authorList>
    </citation>
    <scope>NUCLEOTIDE SEQUENCE [LARGE SCALE GENOMIC DNA]</scope>
    <source>
        <strain evidence="6">ZL_2023a</strain>
    </source>
</reference>
<evidence type="ECO:0000256" key="3">
    <source>
        <dbReference type="SAM" id="MobiDB-lite"/>
    </source>
</evidence>
<dbReference type="EMBL" id="JARKIK010000091">
    <property type="protein sequence ID" value="KAK8723218.1"/>
    <property type="molecule type" value="Genomic_DNA"/>
</dbReference>
<dbReference type="GO" id="GO:0005737">
    <property type="term" value="C:cytoplasm"/>
    <property type="evidence" value="ECO:0007669"/>
    <property type="project" value="TreeGrafter"/>
</dbReference>
<name>A0AAW0W196_CHEQU</name>
<dbReference type="InterPro" id="IPR051436">
    <property type="entry name" value="Autophagy-related_EPG5"/>
</dbReference>
<evidence type="ECO:0000313" key="6">
    <source>
        <dbReference type="EMBL" id="KAK8723218.1"/>
    </source>
</evidence>
<sequence length="1602" mass="178197">MPLFFSQPEDITTSTRLMFAIQKCLTADQTYITMAKSLVASTFPGKILSSFAAMIVYHICNYTRYNLTSGALAVKFWLQLLVCVPEWVHDNAVLFLQDTICHQAFTHSPCWQEVLRAFSDVMKNSEYQHSAGGGVIGLLSWLTAGTTAPNSLLVRASAPQFPWFTVAVLTLETQQEVSSGLWKNLLLELFTNKSTTLEQALKKIGSDLGLGPVSSSLLSIYRWGQQVVDLPADHPAFPVTLQMYLTLHMARVPPQPGQYECGSVVSSFYHGLLNAAFLSKIKKKVASAVEHYESCLSQEPEEEAAAPDPQLAETTKLLRGMQAWLDESRLYEPGVYLPALPPHLLPQKLMQIFQGNWEPWPEAINRKTIEESAQKFLRVWEQHRSGKSCSGVSSSPSVSPEHRKKLHLQRNSEQRDPGQSIIKRLETYEPPQPPPPIPPKSPLHTPSLQDKTLVDQEGLLSLVKRYTDLVAEHAQTVNLWCSEMCALDCVYKELLPQLYTNAPTKTILVAECKPPKIGRQQPKCLGPANIVIEFSEARLSERENARVEQNREQYEGVLQHCQKPPPLQLCQAAVSLEAIITSLVNGFRRARTVNNKGKVASLLTSGRQLFYHIVQLTSDDTSFYPPAKKLITSCAQVLGQEFVRGHEDCQEALVAQVFEWNGQLGGLLAPHFTPAITPTHTFLMLYSSLSSHAVVAPDHTFMLLSKFDIENWISNAHPNSSECSELVNAVESALSSLLPQPQASLRMVLELYRVHLQILLNNNFPEHYMEVLNVLLHISSTTQEDCGGVSTGLWYDLINALSIGLCHFSQDVDRTTVIQTIRHFAQHQSRLAHSMVDDTLKMLSNYFVNQRLEFGLYGLYPKYQLHIHPIAVFLSLISHTYIVTTFHTSWGTSQEEIVRDVWAAVESLWAGWVAPLGGQDRHSFPAWLRHLTHNIRLLLPWAPSDTASADIMVAMFCSSLEFMHEHLPGSSSVLSLTLEYYSATYAMREVKSHVLVAVHSHLSALPWHHLSPSLQDTLIFSKVVEQYLPECHSFIGGVLVQINWSKVLQAALTSHTPADLPLTPDIHHRDHKQQHSPANMTSCNPSQSAAKMHMYLLNLLVRISMEPSVRQSPLLQTLLLEAEMFSWWLIDGDSFQRVVNWWVMSCDPRIVLTLPDRNPVDIAIIGLLHRAAGYTPDTTSFHQDTAAKRGLLVRALVRLLTSAAARHKALLAAKPHVFTATIKGLHSHMENTLISTVPKDQQWSEGSVLSTEVLAVVSGGASSAALQELGTSAIVTWLMEEPHPSPGLLLPLLASASRAILHLNHRNPILQAGLTALFRHAEWCGWEGEITWSRVVSVLSFPLTNPSAMLNLAAQEGHLLVVYAHTCWKRRQNLGCGDNLLLLTFFCEMFESLTLNAEMEIGLVLLISEILKIITDSVHEKGIVESLWQHSQVLTSQLAIWAEDRATTGILAAIGMGRQSPLSVGVRLLCRTLGTFLKLQMPREGVFRTHPLHTHSDSGGSQSSTGSDTCTLEQLRSLRNNTSYTGLSHPLTQAIQFVEEPAHCLPDIHTLMGRLVADLLPDPALHHLTIPLYAAAVPSAPPQQNCQDHIKESDTSTLASPS</sequence>
<dbReference type="Pfam" id="PF26573">
    <property type="entry name" value="TPR_Epg5_2"/>
    <property type="match status" value="1"/>
</dbReference>
<evidence type="ECO:0000259" key="5">
    <source>
        <dbReference type="Pfam" id="PF26573"/>
    </source>
</evidence>
<dbReference type="PANTHER" id="PTHR31139">
    <property type="entry name" value="ECTOPIC P GRANULES PROTEIN 5 HOMOLOG"/>
    <property type="match status" value="1"/>
</dbReference>
<feature type="domain" description="Epg5-like TPR" evidence="5">
    <location>
        <begin position="175"/>
        <end position="365"/>
    </location>
</feature>
<feature type="compositionally biased region" description="Pro residues" evidence="3">
    <location>
        <begin position="430"/>
        <end position="441"/>
    </location>
</feature>
<feature type="compositionally biased region" description="Low complexity" evidence="3">
    <location>
        <begin position="387"/>
        <end position="399"/>
    </location>
</feature>
<organism evidence="6 7">
    <name type="scientific">Cherax quadricarinatus</name>
    <name type="common">Australian red claw crayfish</name>
    <dbReference type="NCBI Taxonomy" id="27406"/>
    <lineage>
        <taxon>Eukaryota</taxon>
        <taxon>Metazoa</taxon>
        <taxon>Ecdysozoa</taxon>
        <taxon>Arthropoda</taxon>
        <taxon>Crustacea</taxon>
        <taxon>Multicrustacea</taxon>
        <taxon>Malacostraca</taxon>
        <taxon>Eumalacostraca</taxon>
        <taxon>Eucarida</taxon>
        <taxon>Decapoda</taxon>
        <taxon>Pleocyemata</taxon>
        <taxon>Astacidea</taxon>
        <taxon>Parastacoidea</taxon>
        <taxon>Parastacidae</taxon>
        <taxon>Cherax</taxon>
    </lineage>
</organism>
<feature type="region of interest" description="Disordered" evidence="3">
    <location>
        <begin position="1581"/>
        <end position="1602"/>
    </location>
</feature>
<dbReference type="InterPro" id="IPR058750">
    <property type="entry name" value="TPR_Epg5"/>
</dbReference>
<keyword evidence="2" id="KW-0072">Autophagy</keyword>
<keyword evidence="7" id="KW-1185">Reference proteome</keyword>
<dbReference type="Proteomes" id="UP001445076">
    <property type="component" value="Unassembled WGS sequence"/>
</dbReference>
<dbReference type="Pfam" id="PF26103">
    <property type="entry name" value="TPR_Epg5"/>
    <property type="match status" value="1"/>
</dbReference>
<evidence type="ECO:0000256" key="2">
    <source>
        <dbReference type="ARBA" id="ARBA00023006"/>
    </source>
</evidence>
<feature type="domain" description="Epg5-like central TPR repeats" evidence="4">
    <location>
        <begin position="651"/>
        <end position="1044"/>
    </location>
</feature>
<proteinExistence type="inferred from homology"/>
<evidence type="ECO:0000313" key="7">
    <source>
        <dbReference type="Proteomes" id="UP001445076"/>
    </source>
</evidence>
<dbReference type="InterPro" id="IPR059030">
    <property type="entry name" value="TPR_Epg5_mid"/>
</dbReference>
<evidence type="ECO:0000259" key="4">
    <source>
        <dbReference type="Pfam" id="PF26103"/>
    </source>
</evidence>
<gene>
    <name evidence="6" type="ORF">OTU49_011917</name>
</gene>
<evidence type="ECO:0000256" key="1">
    <source>
        <dbReference type="ARBA" id="ARBA00010948"/>
    </source>
</evidence>
<evidence type="ECO:0008006" key="8">
    <source>
        <dbReference type="Google" id="ProtNLM"/>
    </source>
</evidence>
<dbReference type="PANTHER" id="PTHR31139:SF4">
    <property type="entry name" value="ECTOPIC P GRANULES PROTEIN 5 HOMOLOG"/>
    <property type="match status" value="1"/>
</dbReference>
<accession>A0AAW0W196</accession>
<protein>
    <recommendedName>
        <fullName evidence="8">Ectopic P granules protein 5 homolog</fullName>
    </recommendedName>
</protein>
<feature type="region of interest" description="Disordered" evidence="3">
    <location>
        <begin position="386"/>
        <end position="448"/>
    </location>
</feature>
<comment type="caution">
    <text evidence="6">The sequence shown here is derived from an EMBL/GenBank/DDBJ whole genome shotgun (WGS) entry which is preliminary data.</text>
</comment>
<comment type="similarity">
    <text evidence="1">Belongs to the EPG5 family.</text>
</comment>
<feature type="region of interest" description="Disordered" evidence="3">
    <location>
        <begin position="1489"/>
        <end position="1510"/>
    </location>
</feature>